<evidence type="ECO:0000256" key="9">
    <source>
        <dbReference type="ARBA" id="ARBA00023136"/>
    </source>
</evidence>
<comment type="subcellular location">
    <subcellularLocation>
        <location evidence="2">Cell membrane</location>
        <topology evidence="2">Single-pass membrane protein</topology>
    </subcellularLocation>
</comment>
<keyword evidence="9 10" id="KW-0472">Membrane</keyword>
<dbReference type="GO" id="GO:0006935">
    <property type="term" value="P:chemotaxis"/>
    <property type="evidence" value="ECO:0007669"/>
    <property type="project" value="UniProtKB-KW"/>
</dbReference>
<dbReference type="RefSeq" id="WP_265133591.1">
    <property type="nucleotide sequence ID" value="NZ_FXTX01000001.1"/>
</dbReference>
<evidence type="ECO:0000256" key="4">
    <source>
        <dbReference type="ARBA" id="ARBA00022475"/>
    </source>
</evidence>
<dbReference type="GO" id="GO:0009425">
    <property type="term" value="C:bacterial-type flagellum basal body"/>
    <property type="evidence" value="ECO:0007669"/>
    <property type="project" value="InterPro"/>
</dbReference>
<dbReference type="GO" id="GO:0005886">
    <property type="term" value="C:plasma membrane"/>
    <property type="evidence" value="ECO:0007669"/>
    <property type="project" value="UniProtKB-SubCell"/>
</dbReference>
<evidence type="ECO:0000256" key="7">
    <source>
        <dbReference type="ARBA" id="ARBA00022779"/>
    </source>
</evidence>
<evidence type="ECO:0000256" key="5">
    <source>
        <dbReference type="ARBA" id="ARBA00022500"/>
    </source>
</evidence>
<keyword evidence="11" id="KW-0969">Cilium</keyword>
<comment type="function">
    <text evidence="1 10">Controls the rotational direction of flagella during chemotaxis.</text>
</comment>
<name>A0AA46ACT6_9AQUI</name>
<feature type="transmembrane region" description="Helical" evidence="10">
    <location>
        <begin position="21"/>
        <end position="40"/>
    </location>
</feature>
<evidence type="ECO:0000256" key="3">
    <source>
        <dbReference type="ARBA" id="ARBA00008281"/>
    </source>
</evidence>
<sequence>MAEEKEIQEGQEEKKGSKLKLLLIIVIALLIAAIVGFFVYTKFFHKEEEKSPSEKITKEIKSVEEKGVEVEAGTYIVNLADKDADRYIKVTIVLEVQDDKVKEEATQRMPQIKDTINTLLFTKTSTELKSPEGVEKLKEDIIRRVNAILPIGGVKNVYFTEFVIQTS</sequence>
<keyword evidence="5 10" id="KW-0145">Chemotaxis</keyword>
<evidence type="ECO:0000313" key="12">
    <source>
        <dbReference type="Proteomes" id="UP001157947"/>
    </source>
</evidence>
<dbReference type="PANTHER" id="PTHR35091">
    <property type="entry name" value="FLAGELLAR PROTEIN FLIL"/>
    <property type="match status" value="1"/>
</dbReference>
<organism evidence="11 12">
    <name type="scientific">Venenivibrio stagnispumantis</name>
    <dbReference type="NCBI Taxonomy" id="407998"/>
    <lineage>
        <taxon>Bacteria</taxon>
        <taxon>Pseudomonadati</taxon>
        <taxon>Aquificota</taxon>
        <taxon>Aquificia</taxon>
        <taxon>Aquificales</taxon>
        <taxon>Hydrogenothermaceae</taxon>
        <taxon>Venenivibrio</taxon>
    </lineage>
</organism>
<keyword evidence="7 10" id="KW-0283">Flagellar rotation</keyword>
<evidence type="ECO:0000256" key="2">
    <source>
        <dbReference type="ARBA" id="ARBA00004162"/>
    </source>
</evidence>
<reference evidence="11" key="1">
    <citation type="submission" date="2017-05" db="EMBL/GenBank/DDBJ databases">
        <authorList>
            <person name="Varghese N."/>
            <person name="Submissions S."/>
        </authorList>
    </citation>
    <scope>NUCLEOTIDE SEQUENCE</scope>
    <source>
        <strain evidence="11">DSM 18763</strain>
    </source>
</reference>
<dbReference type="EMBL" id="FXTX01000001">
    <property type="protein sequence ID" value="SMP00646.1"/>
    <property type="molecule type" value="Genomic_DNA"/>
</dbReference>
<accession>A0AA46ACT6</accession>
<comment type="caution">
    <text evidence="11">The sequence shown here is derived from an EMBL/GenBank/DDBJ whole genome shotgun (WGS) entry which is preliminary data.</text>
</comment>
<evidence type="ECO:0000256" key="1">
    <source>
        <dbReference type="ARBA" id="ARBA00002254"/>
    </source>
</evidence>
<evidence type="ECO:0000256" key="6">
    <source>
        <dbReference type="ARBA" id="ARBA00022692"/>
    </source>
</evidence>
<keyword evidence="6 10" id="KW-0812">Transmembrane</keyword>
<gene>
    <name evidence="11" type="ORF">SAMN06264868_101138</name>
</gene>
<keyword evidence="11" id="KW-0966">Cell projection</keyword>
<comment type="similarity">
    <text evidence="3 10">Belongs to the FliL family.</text>
</comment>
<keyword evidence="11" id="KW-0282">Flagellum</keyword>
<evidence type="ECO:0000313" key="11">
    <source>
        <dbReference type="EMBL" id="SMP00646.1"/>
    </source>
</evidence>
<evidence type="ECO:0000256" key="10">
    <source>
        <dbReference type="RuleBase" id="RU364125"/>
    </source>
</evidence>
<dbReference type="GO" id="GO:0071978">
    <property type="term" value="P:bacterial-type flagellum-dependent swarming motility"/>
    <property type="evidence" value="ECO:0007669"/>
    <property type="project" value="TreeGrafter"/>
</dbReference>
<dbReference type="InterPro" id="IPR005503">
    <property type="entry name" value="FliL"/>
</dbReference>
<protein>
    <recommendedName>
        <fullName evidence="10">Flagellar protein FliL</fullName>
    </recommendedName>
</protein>
<proteinExistence type="inferred from homology"/>
<dbReference type="Pfam" id="PF03748">
    <property type="entry name" value="FliL"/>
    <property type="match status" value="1"/>
</dbReference>
<evidence type="ECO:0000256" key="8">
    <source>
        <dbReference type="ARBA" id="ARBA00022989"/>
    </source>
</evidence>
<dbReference type="AlphaFoldDB" id="A0AA46ACT6"/>
<keyword evidence="4 10" id="KW-1003">Cell membrane</keyword>
<keyword evidence="12" id="KW-1185">Reference proteome</keyword>
<keyword evidence="8 10" id="KW-1133">Transmembrane helix</keyword>
<dbReference type="PANTHER" id="PTHR35091:SF2">
    <property type="entry name" value="FLAGELLAR PROTEIN FLIL"/>
    <property type="match status" value="1"/>
</dbReference>
<dbReference type="Proteomes" id="UP001157947">
    <property type="component" value="Unassembled WGS sequence"/>
</dbReference>